<keyword evidence="1" id="KW-0802">TPR repeat</keyword>
<evidence type="ECO:0000313" key="5">
    <source>
        <dbReference type="Proteomes" id="UP000254794"/>
    </source>
</evidence>
<feature type="compositionally biased region" description="Low complexity" evidence="2">
    <location>
        <begin position="153"/>
        <end position="200"/>
    </location>
</feature>
<evidence type="ECO:0000256" key="1">
    <source>
        <dbReference type="PROSITE-ProRule" id="PRU00339"/>
    </source>
</evidence>
<keyword evidence="3" id="KW-0732">Signal</keyword>
<proteinExistence type="predicted"/>
<dbReference type="InterPro" id="IPR011990">
    <property type="entry name" value="TPR-like_helical_dom_sf"/>
</dbReference>
<dbReference type="OrthoDB" id="9807628at2"/>
<accession>A0A378JQ76</accession>
<dbReference type="Gene3D" id="1.25.40.10">
    <property type="entry name" value="Tetratricopeptide repeat domain"/>
    <property type="match status" value="1"/>
</dbReference>
<feature type="repeat" description="TPR" evidence="1">
    <location>
        <begin position="77"/>
        <end position="110"/>
    </location>
</feature>
<protein>
    <submittedName>
        <fullName evidence="4">TPR domain protein in aerotolerance operon</fullName>
    </submittedName>
</protein>
<reference evidence="4 5" key="1">
    <citation type="submission" date="2018-06" db="EMBL/GenBank/DDBJ databases">
        <authorList>
            <consortium name="Pathogen Informatics"/>
            <person name="Doyle S."/>
        </authorList>
    </citation>
    <scope>NUCLEOTIDE SEQUENCE [LARGE SCALE GENOMIC DNA]</scope>
    <source>
        <strain evidence="4 5">NCTC13316</strain>
    </source>
</reference>
<feature type="region of interest" description="Disordered" evidence="2">
    <location>
        <begin position="127"/>
        <end position="267"/>
    </location>
</feature>
<feature type="compositionally biased region" description="Basic and acidic residues" evidence="2">
    <location>
        <begin position="127"/>
        <end position="152"/>
    </location>
</feature>
<dbReference type="PROSITE" id="PS50293">
    <property type="entry name" value="TPR_REGION"/>
    <property type="match status" value="1"/>
</dbReference>
<organism evidence="4 5">
    <name type="scientific">Legionella busanensis</name>
    <dbReference type="NCBI Taxonomy" id="190655"/>
    <lineage>
        <taxon>Bacteria</taxon>
        <taxon>Pseudomonadati</taxon>
        <taxon>Pseudomonadota</taxon>
        <taxon>Gammaproteobacteria</taxon>
        <taxon>Legionellales</taxon>
        <taxon>Legionellaceae</taxon>
        <taxon>Legionella</taxon>
    </lineage>
</organism>
<sequence length="297" mass="35038">MIRLFKLLLLLITCNSYALTWQDLWSTKDQQGERLMQQGQFKKAQTTFNDPAWRASAAYRAGDYQQAAQVFGHLQTEQGYYNQGNALAHLGKYEDAIKSYNQALTLNPSNKDALYNRRLLEDLLKKQKEKQENSERNKEQQADNKQQDKNQQDKQGQQNKQQNQQNQNNAANQNKDKQNQQQNNNQQPQSQQNQTSQDKQNQQDKQLDSQTSENRQKQKNNDKNEHTKSEQDAAKQNKQDSKKQAKASIRQSPQEQEKEQAKEQWLRLIPDDPGGLLREKFLRDYIRRQHGWYQWKD</sequence>
<feature type="chain" id="PRO_5017020996" evidence="3">
    <location>
        <begin position="19"/>
        <end position="297"/>
    </location>
</feature>
<dbReference type="SMART" id="SM00028">
    <property type="entry name" value="TPR"/>
    <property type="match status" value="1"/>
</dbReference>
<dbReference type="Proteomes" id="UP000254794">
    <property type="component" value="Unassembled WGS sequence"/>
</dbReference>
<dbReference type="PROSITE" id="PS50005">
    <property type="entry name" value="TPR"/>
    <property type="match status" value="1"/>
</dbReference>
<feature type="signal peptide" evidence="3">
    <location>
        <begin position="1"/>
        <end position="18"/>
    </location>
</feature>
<dbReference type="Pfam" id="PF00515">
    <property type="entry name" value="TPR_1"/>
    <property type="match status" value="1"/>
</dbReference>
<gene>
    <name evidence="4" type="ORF">NCTC13316_02964</name>
</gene>
<dbReference type="EMBL" id="UGOD01000001">
    <property type="protein sequence ID" value="STX52838.1"/>
    <property type="molecule type" value="Genomic_DNA"/>
</dbReference>
<evidence type="ECO:0000256" key="2">
    <source>
        <dbReference type="SAM" id="MobiDB-lite"/>
    </source>
</evidence>
<name>A0A378JQ76_9GAMM</name>
<dbReference type="AlphaFoldDB" id="A0A378JQ76"/>
<dbReference type="SUPFAM" id="SSF48452">
    <property type="entry name" value="TPR-like"/>
    <property type="match status" value="1"/>
</dbReference>
<keyword evidence="5" id="KW-1185">Reference proteome</keyword>
<evidence type="ECO:0000313" key="4">
    <source>
        <dbReference type="EMBL" id="STX52838.1"/>
    </source>
</evidence>
<dbReference type="InterPro" id="IPR019734">
    <property type="entry name" value="TPR_rpt"/>
</dbReference>
<dbReference type="RefSeq" id="WP_115332363.1">
    <property type="nucleotide sequence ID" value="NZ_CAAAHP010000003.1"/>
</dbReference>
<feature type="compositionally biased region" description="Basic and acidic residues" evidence="2">
    <location>
        <begin position="255"/>
        <end position="265"/>
    </location>
</feature>
<feature type="compositionally biased region" description="Basic and acidic residues" evidence="2">
    <location>
        <begin position="214"/>
        <end position="243"/>
    </location>
</feature>
<evidence type="ECO:0000256" key="3">
    <source>
        <dbReference type="SAM" id="SignalP"/>
    </source>
</evidence>